<dbReference type="AlphaFoldDB" id="A0A9W9EUQ0"/>
<evidence type="ECO:0000313" key="4">
    <source>
        <dbReference type="Proteomes" id="UP001149165"/>
    </source>
</evidence>
<keyword evidence="4" id="KW-1185">Reference proteome</keyword>
<evidence type="ECO:0000256" key="2">
    <source>
        <dbReference type="SAM" id="SignalP"/>
    </source>
</evidence>
<dbReference type="Proteomes" id="UP001149165">
    <property type="component" value="Unassembled WGS sequence"/>
</dbReference>
<sequence>MHYTLLTLATVLAHSQAQYVPMPFGLAPVPIGQGQGQGSNTNGEGQVGHMNGVNMPEEIQSSMAQFSMPFPAATPSPSSSMANNMHRPMQSAHYHYHAHHHYYMTPMPSSASHYINMHMSASASASASMSYNLYASSTPYATPSASASHIPYHGVNHGLHAPHPHEGFPAPKPEGVPKAPEFTSQNGASTKHGGYSGGNGNGYTQTHGEDSSSDGSPPMNFNGLMSEPEESQAPQEAMPESTPQEYSPESQPQSPEESTPEQYCPEQSQSTPMPEESTPEAPQESSPEDPGVPSYGPNVPQSEGVNENIAPIPGTAPSEQGSKSIAPVDSMAPGTNVAPTQPQKSHGADLGNSFCMGDCYASPDEAKCEKPYSSPVFQEASGCYSCCFTSPDF</sequence>
<dbReference type="OrthoDB" id="4352075at2759"/>
<name>A0A9W9EUQ0_9EURO</name>
<organism evidence="3 4">
    <name type="scientific">Penicillium angulare</name>
    <dbReference type="NCBI Taxonomy" id="116970"/>
    <lineage>
        <taxon>Eukaryota</taxon>
        <taxon>Fungi</taxon>
        <taxon>Dikarya</taxon>
        <taxon>Ascomycota</taxon>
        <taxon>Pezizomycotina</taxon>
        <taxon>Eurotiomycetes</taxon>
        <taxon>Eurotiomycetidae</taxon>
        <taxon>Eurotiales</taxon>
        <taxon>Aspergillaceae</taxon>
        <taxon>Penicillium</taxon>
    </lineage>
</organism>
<evidence type="ECO:0000256" key="1">
    <source>
        <dbReference type="SAM" id="MobiDB-lite"/>
    </source>
</evidence>
<feature type="region of interest" description="Disordered" evidence="1">
    <location>
        <begin position="153"/>
        <end position="349"/>
    </location>
</feature>
<evidence type="ECO:0000313" key="3">
    <source>
        <dbReference type="EMBL" id="KAJ5088297.1"/>
    </source>
</evidence>
<gene>
    <name evidence="3" type="ORF">N7456_011913</name>
</gene>
<comment type="caution">
    <text evidence="3">The sequence shown here is derived from an EMBL/GenBank/DDBJ whole genome shotgun (WGS) entry which is preliminary data.</text>
</comment>
<protein>
    <submittedName>
        <fullName evidence="3">Uncharacterized protein</fullName>
    </submittedName>
</protein>
<feature type="signal peptide" evidence="2">
    <location>
        <begin position="1"/>
        <end position="17"/>
    </location>
</feature>
<keyword evidence="2" id="KW-0732">Signal</keyword>
<reference evidence="3" key="2">
    <citation type="journal article" date="2023" name="IMA Fungus">
        <title>Comparative genomic study of the Penicillium genus elucidates a diverse pangenome and 15 lateral gene transfer events.</title>
        <authorList>
            <person name="Petersen C."/>
            <person name="Sorensen T."/>
            <person name="Nielsen M.R."/>
            <person name="Sondergaard T.E."/>
            <person name="Sorensen J.L."/>
            <person name="Fitzpatrick D.A."/>
            <person name="Frisvad J.C."/>
            <person name="Nielsen K.L."/>
        </authorList>
    </citation>
    <scope>NUCLEOTIDE SEQUENCE</scope>
    <source>
        <strain evidence="3">IBT 30069</strain>
    </source>
</reference>
<feature type="compositionally biased region" description="Low complexity" evidence="1">
    <location>
        <begin position="239"/>
        <end position="263"/>
    </location>
</feature>
<reference evidence="3" key="1">
    <citation type="submission" date="2022-11" db="EMBL/GenBank/DDBJ databases">
        <authorList>
            <person name="Petersen C."/>
        </authorList>
    </citation>
    <scope>NUCLEOTIDE SEQUENCE</scope>
    <source>
        <strain evidence="3">IBT 30069</strain>
    </source>
</reference>
<proteinExistence type="predicted"/>
<accession>A0A9W9EUQ0</accession>
<feature type="chain" id="PRO_5040737154" evidence="2">
    <location>
        <begin position="18"/>
        <end position="393"/>
    </location>
</feature>
<dbReference type="EMBL" id="JAPQKH010000007">
    <property type="protein sequence ID" value="KAJ5088297.1"/>
    <property type="molecule type" value="Genomic_DNA"/>
</dbReference>